<dbReference type="Proteomes" id="UP001363010">
    <property type="component" value="Unassembled WGS sequence"/>
</dbReference>
<protein>
    <submittedName>
        <fullName evidence="1">Uncharacterized protein</fullName>
    </submittedName>
</protein>
<keyword evidence="2" id="KW-1185">Reference proteome</keyword>
<sequence>MTTGYFERSDFLHKWMVDEAERLIAARLGKRRPEKAVEVVEPSKEDQENAQTRLMASKLIDRMAKADKGKQYLHPGYEDEDS</sequence>
<accession>A0ABU8W6E8</accession>
<comment type="caution">
    <text evidence="1">The sequence shown here is derived from an EMBL/GenBank/DDBJ whole genome shotgun (WGS) entry which is preliminary data.</text>
</comment>
<reference evidence="1 2" key="1">
    <citation type="submission" date="2024-03" db="EMBL/GenBank/DDBJ databases">
        <title>Novel species of the genus Variovorax.</title>
        <authorList>
            <person name="Liu Q."/>
            <person name="Xin Y.-H."/>
        </authorList>
    </citation>
    <scope>NUCLEOTIDE SEQUENCE [LARGE SCALE GENOMIC DNA]</scope>
    <source>
        <strain evidence="1 2">KACC 18501</strain>
    </source>
</reference>
<dbReference type="EMBL" id="JBBKZV010000024">
    <property type="protein sequence ID" value="MEJ8825617.1"/>
    <property type="molecule type" value="Genomic_DNA"/>
</dbReference>
<evidence type="ECO:0000313" key="2">
    <source>
        <dbReference type="Proteomes" id="UP001363010"/>
    </source>
</evidence>
<organism evidence="1 2">
    <name type="scientific">Variovorax humicola</name>
    <dbReference type="NCBI Taxonomy" id="1769758"/>
    <lineage>
        <taxon>Bacteria</taxon>
        <taxon>Pseudomonadati</taxon>
        <taxon>Pseudomonadota</taxon>
        <taxon>Betaproteobacteria</taxon>
        <taxon>Burkholderiales</taxon>
        <taxon>Comamonadaceae</taxon>
        <taxon>Variovorax</taxon>
    </lineage>
</organism>
<name>A0ABU8W6E8_9BURK</name>
<gene>
    <name evidence="1" type="ORF">WKW80_26920</name>
</gene>
<dbReference type="RefSeq" id="WP_340366646.1">
    <property type="nucleotide sequence ID" value="NZ_JBBKZV010000024.1"/>
</dbReference>
<proteinExistence type="predicted"/>
<evidence type="ECO:0000313" key="1">
    <source>
        <dbReference type="EMBL" id="MEJ8825617.1"/>
    </source>
</evidence>